<dbReference type="PANTHER" id="PTHR46516">
    <property type="entry name" value="TRNA-SPECIFIC ADENOSINE DEAMINASE 1"/>
    <property type="match status" value="1"/>
</dbReference>
<dbReference type="AlphaFoldDB" id="A0AAQ4S3I9"/>
<organism evidence="1 2">
    <name type="scientific">Gasterosteus aculeatus aculeatus</name>
    <name type="common">three-spined stickleback</name>
    <dbReference type="NCBI Taxonomy" id="481459"/>
    <lineage>
        <taxon>Eukaryota</taxon>
        <taxon>Metazoa</taxon>
        <taxon>Chordata</taxon>
        <taxon>Craniata</taxon>
        <taxon>Vertebrata</taxon>
        <taxon>Euteleostomi</taxon>
        <taxon>Actinopterygii</taxon>
        <taxon>Neopterygii</taxon>
        <taxon>Teleostei</taxon>
        <taxon>Neoteleostei</taxon>
        <taxon>Acanthomorphata</taxon>
        <taxon>Eupercaria</taxon>
        <taxon>Perciformes</taxon>
        <taxon>Cottioidei</taxon>
        <taxon>Gasterosteales</taxon>
        <taxon>Gasterosteidae</taxon>
        <taxon>Gasterosteus</taxon>
    </lineage>
</organism>
<dbReference type="GO" id="GO:0008033">
    <property type="term" value="P:tRNA processing"/>
    <property type="evidence" value="ECO:0007669"/>
    <property type="project" value="TreeGrafter"/>
</dbReference>
<sequence>MALADEVAALCLQRWKQLPRTGKPEPGREWTLLAAVLQVTRSPPAEDTCRCDELCSNQILLVSFLVKKEVVSLGTGTKCVGQTAMTRHSRSDKWR</sequence>
<dbReference type="PANTHER" id="PTHR46516:SF1">
    <property type="entry name" value="TRNA-SPECIFIC ADENOSINE DEAMINASE 1"/>
    <property type="match status" value="1"/>
</dbReference>
<name>A0AAQ4S3I9_GASAC</name>
<dbReference type="Proteomes" id="UP000007635">
    <property type="component" value="Chromosome XIX"/>
</dbReference>
<reference evidence="1 2" key="1">
    <citation type="journal article" date="2021" name="G3 (Bethesda)">
        <title>Improved contiguity of the threespine stickleback genome using long-read sequencing.</title>
        <authorList>
            <person name="Nath S."/>
            <person name="Shaw D.E."/>
            <person name="White M.A."/>
        </authorList>
    </citation>
    <scope>NUCLEOTIDE SEQUENCE [LARGE SCALE GENOMIC DNA]</scope>
    <source>
        <strain evidence="1 2">Lake Benthic</strain>
    </source>
</reference>
<dbReference type="GO" id="GO:0008251">
    <property type="term" value="F:tRNA-specific adenosine deaminase activity"/>
    <property type="evidence" value="ECO:0007669"/>
    <property type="project" value="TreeGrafter"/>
</dbReference>
<evidence type="ECO:0000313" key="1">
    <source>
        <dbReference type="Ensembl" id="ENSGACP00000069728.1"/>
    </source>
</evidence>
<proteinExistence type="predicted"/>
<reference evidence="1" key="2">
    <citation type="submission" date="2025-08" db="UniProtKB">
        <authorList>
            <consortium name="Ensembl"/>
        </authorList>
    </citation>
    <scope>IDENTIFICATION</scope>
</reference>
<dbReference type="GeneTree" id="ENSGT00940000169524"/>
<reference evidence="1" key="3">
    <citation type="submission" date="2025-09" db="UniProtKB">
        <authorList>
            <consortium name="Ensembl"/>
        </authorList>
    </citation>
    <scope>IDENTIFICATION</scope>
</reference>
<protein>
    <submittedName>
        <fullName evidence="1">Uncharacterized protein</fullName>
    </submittedName>
</protein>
<dbReference type="Ensembl" id="ENSGACT00000085498.1">
    <property type="protein sequence ID" value="ENSGACP00000069728.1"/>
    <property type="gene ID" value="ENSGACG00000024434.1"/>
</dbReference>
<accession>A0AAQ4S3I9</accession>
<evidence type="ECO:0000313" key="2">
    <source>
        <dbReference type="Proteomes" id="UP000007635"/>
    </source>
</evidence>
<keyword evidence="2" id="KW-1185">Reference proteome</keyword>